<evidence type="ECO:0000256" key="12">
    <source>
        <dbReference type="ARBA" id="ARBA00022960"/>
    </source>
</evidence>
<evidence type="ECO:0000256" key="2">
    <source>
        <dbReference type="ARBA" id="ARBA00003921"/>
    </source>
</evidence>
<dbReference type="EC" id="1.3.1.98" evidence="5 19"/>
<dbReference type="RefSeq" id="WP_120176526.1">
    <property type="nucleotide sequence ID" value="NZ_AP018786.1"/>
</dbReference>
<evidence type="ECO:0000256" key="1">
    <source>
        <dbReference type="ARBA" id="ARBA00001974"/>
    </source>
</evidence>
<evidence type="ECO:0000256" key="18">
    <source>
        <dbReference type="ARBA" id="ARBA00048914"/>
    </source>
</evidence>
<keyword evidence="15 19" id="KW-0131">Cell cycle</keyword>
<dbReference type="Gene3D" id="3.30.465.10">
    <property type="match status" value="1"/>
</dbReference>
<dbReference type="PANTHER" id="PTHR21071">
    <property type="entry name" value="UDP-N-ACETYLENOLPYRUVOYLGLUCOSAMINE REDUCTASE"/>
    <property type="match status" value="1"/>
</dbReference>
<keyword evidence="7 19" id="KW-0963">Cytoplasm</keyword>
<dbReference type="GO" id="GO:0008360">
    <property type="term" value="P:regulation of cell shape"/>
    <property type="evidence" value="ECO:0007669"/>
    <property type="project" value="UniProtKB-KW"/>
</dbReference>
<dbReference type="Proteomes" id="UP000271003">
    <property type="component" value="Chromosome"/>
</dbReference>
<name>A0A2Z6ICP5_9BURK</name>
<dbReference type="HAMAP" id="MF_00037">
    <property type="entry name" value="MurB"/>
    <property type="match status" value="1"/>
</dbReference>
<dbReference type="InterPro" id="IPR036635">
    <property type="entry name" value="MurB_C_sf"/>
</dbReference>
<dbReference type="GO" id="GO:0071949">
    <property type="term" value="F:FAD binding"/>
    <property type="evidence" value="ECO:0007669"/>
    <property type="project" value="InterPro"/>
</dbReference>
<dbReference type="Pfam" id="PF01565">
    <property type="entry name" value="FAD_binding_4"/>
    <property type="match status" value="1"/>
</dbReference>
<evidence type="ECO:0000259" key="20">
    <source>
        <dbReference type="PROSITE" id="PS51387"/>
    </source>
</evidence>
<comment type="cofactor">
    <cofactor evidence="1 19">
        <name>FAD</name>
        <dbReference type="ChEBI" id="CHEBI:57692"/>
    </cofactor>
</comment>
<dbReference type="NCBIfam" id="NF010478">
    <property type="entry name" value="PRK13903.1"/>
    <property type="match status" value="1"/>
</dbReference>
<dbReference type="InterPro" id="IPR036318">
    <property type="entry name" value="FAD-bd_PCMH-like_sf"/>
</dbReference>
<comment type="subcellular location">
    <subcellularLocation>
        <location evidence="3 19">Cytoplasm</location>
    </subcellularLocation>
</comment>
<keyword evidence="14 19" id="KW-0560">Oxidoreductase</keyword>
<dbReference type="GO" id="GO:0051301">
    <property type="term" value="P:cell division"/>
    <property type="evidence" value="ECO:0007669"/>
    <property type="project" value="UniProtKB-KW"/>
</dbReference>
<dbReference type="SUPFAM" id="SSF56194">
    <property type="entry name" value="Uridine diphospho-N-Acetylenolpyruvylglucosamine reductase, MurB, C-terminal domain"/>
    <property type="match status" value="1"/>
</dbReference>
<dbReference type="OrthoDB" id="9804753at2"/>
<dbReference type="Gene3D" id="3.30.43.10">
    <property type="entry name" value="Uridine Diphospho-n-acetylenolpyruvylglucosamine Reductase, domain 2"/>
    <property type="match status" value="1"/>
</dbReference>
<evidence type="ECO:0000256" key="13">
    <source>
        <dbReference type="ARBA" id="ARBA00022984"/>
    </source>
</evidence>
<organism evidence="21 22">
    <name type="scientific">Sutterella megalosphaeroides</name>
    <dbReference type="NCBI Taxonomy" id="2494234"/>
    <lineage>
        <taxon>Bacteria</taxon>
        <taxon>Pseudomonadati</taxon>
        <taxon>Pseudomonadota</taxon>
        <taxon>Betaproteobacteria</taxon>
        <taxon>Burkholderiales</taxon>
        <taxon>Sutterellaceae</taxon>
        <taxon>Sutterella</taxon>
    </lineage>
</organism>
<evidence type="ECO:0000256" key="10">
    <source>
        <dbReference type="ARBA" id="ARBA00022827"/>
    </source>
</evidence>
<evidence type="ECO:0000256" key="14">
    <source>
        <dbReference type="ARBA" id="ARBA00023002"/>
    </source>
</evidence>
<sequence length="337" mass="35697">MIDLKLDVPLEGLTTFGLRSTAEAYAEAATTDELRAVLAAARERNLPVHFLGGGANTVAMPRVKGLVVRVTMKGFDARRATDGDVLVTAAAGEVWDEVVSRTVAEGFGGLENLAAIPGTVGGAVVQNIGAYGLELAERLESVTVYDRASESVRTLTREACDFGYRHSIFKTDAGKDLVVLSATLRLPGEWTPVMTYKGLDEALGGAETTPAVLETVVRAIRAKKLPDPKVLGNAGSFFKNPVVPKVVARPLLTVHQSLVAYPLGGARVKLAAGWLIEQAGFKGYRSGPVGVCENHALILVNYGGATGEDVERLMKEITAGVEAKFGIALEPEPVFLQ</sequence>
<reference evidence="21 22" key="1">
    <citation type="journal article" date="2018" name="Int. J. Syst. Evol. Microbiol.">
        <title>Mesosutterella multiformis gen. nov., sp. nov., a member of the family Sutterellaceae and Sutterella megalosphaeroides sp. nov., isolated from human faeces.</title>
        <authorList>
            <person name="Sakamoto M."/>
            <person name="Ikeyama N."/>
            <person name="Kunihiro T."/>
            <person name="Iino T."/>
            <person name="Yuki M."/>
            <person name="Ohkuma M."/>
        </authorList>
    </citation>
    <scope>NUCLEOTIDE SEQUENCE [LARGE SCALE GENOMIC DNA]</scope>
    <source>
        <strain evidence="21 22">6FBBBH3</strain>
    </source>
</reference>
<dbReference type="SUPFAM" id="SSF56176">
    <property type="entry name" value="FAD-binding/transporter-associated domain-like"/>
    <property type="match status" value="1"/>
</dbReference>
<evidence type="ECO:0000256" key="19">
    <source>
        <dbReference type="HAMAP-Rule" id="MF_00037"/>
    </source>
</evidence>
<keyword evidence="22" id="KW-1185">Reference proteome</keyword>
<dbReference type="GO" id="GO:0008762">
    <property type="term" value="F:UDP-N-acetylmuramate dehydrogenase activity"/>
    <property type="evidence" value="ECO:0007669"/>
    <property type="project" value="UniProtKB-UniRule"/>
</dbReference>
<comment type="similarity">
    <text evidence="19">Belongs to the MurB family.</text>
</comment>
<evidence type="ECO:0000256" key="17">
    <source>
        <dbReference type="ARBA" id="ARBA00031026"/>
    </source>
</evidence>
<dbReference type="Pfam" id="PF02873">
    <property type="entry name" value="MurB_C"/>
    <property type="match status" value="1"/>
</dbReference>
<dbReference type="PANTHER" id="PTHR21071:SF4">
    <property type="entry name" value="UDP-N-ACETYLENOLPYRUVOYLGLUCOSAMINE REDUCTASE"/>
    <property type="match status" value="1"/>
</dbReference>
<evidence type="ECO:0000256" key="7">
    <source>
        <dbReference type="ARBA" id="ARBA00022490"/>
    </source>
</evidence>
<feature type="active site" evidence="19">
    <location>
        <position position="165"/>
    </location>
</feature>
<dbReference type="GO" id="GO:0071555">
    <property type="term" value="P:cell wall organization"/>
    <property type="evidence" value="ECO:0007669"/>
    <property type="project" value="UniProtKB-KW"/>
</dbReference>
<evidence type="ECO:0000256" key="3">
    <source>
        <dbReference type="ARBA" id="ARBA00004496"/>
    </source>
</evidence>
<evidence type="ECO:0000256" key="16">
    <source>
        <dbReference type="ARBA" id="ARBA00023316"/>
    </source>
</evidence>
<dbReference type="InterPro" id="IPR003170">
    <property type="entry name" value="MurB"/>
</dbReference>
<evidence type="ECO:0000256" key="4">
    <source>
        <dbReference type="ARBA" id="ARBA00004752"/>
    </source>
</evidence>
<evidence type="ECO:0000256" key="5">
    <source>
        <dbReference type="ARBA" id="ARBA00012518"/>
    </source>
</evidence>
<dbReference type="InterPro" id="IPR011601">
    <property type="entry name" value="MurB_C"/>
</dbReference>
<keyword evidence="12 19" id="KW-0133">Cell shape</keyword>
<dbReference type="NCBIfam" id="TIGR00179">
    <property type="entry name" value="murB"/>
    <property type="match status" value="1"/>
</dbReference>
<keyword evidence="9 19" id="KW-0285">Flavoprotein</keyword>
<protein>
    <recommendedName>
        <fullName evidence="6 19">UDP-N-acetylenolpyruvoylglucosamine reductase</fullName>
        <ecNumber evidence="5 19">1.3.1.98</ecNumber>
    </recommendedName>
    <alternativeName>
        <fullName evidence="17 19">UDP-N-acetylmuramate dehydrogenase</fullName>
    </alternativeName>
</protein>
<dbReference type="GO" id="GO:0009252">
    <property type="term" value="P:peptidoglycan biosynthetic process"/>
    <property type="evidence" value="ECO:0007669"/>
    <property type="project" value="UniProtKB-UniRule"/>
</dbReference>
<dbReference type="UniPathway" id="UPA00219"/>
<dbReference type="KEGG" id="sutt:SUTMEG_07490"/>
<dbReference type="Gene3D" id="3.90.78.10">
    <property type="entry name" value="UDP-N-acetylenolpyruvoylglucosamine reductase, C-terminal domain"/>
    <property type="match status" value="1"/>
</dbReference>
<keyword evidence="10 19" id="KW-0274">FAD</keyword>
<feature type="active site" description="Proton donor" evidence="19">
    <location>
        <position position="236"/>
    </location>
</feature>
<comment type="pathway">
    <text evidence="4 19">Cell wall biogenesis; peptidoglycan biosynthesis.</text>
</comment>
<evidence type="ECO:0000313" key="21">
    <source>
        <dbReference type="EMBL" id="BBF22858.1"/>
    </source>
</evidence>
<feature type="domain" description="FAD-binding PCMH-type" evidence="20">
    <location>
        <begin position="18"/>
        <end position="189"/>
    </location>
</feature>
<dbReference type="InterPro" id="IPR006094">
    <property type="entry name" value="Oxid_FAD_bind_N"/>
</dbReference>
<feature type="active site" evidence="19">
    <location>
        <position position="332"/>
    </location>
</feature>
<evidence type="ECO:0000313" key="22">
    <source>
        <dbReference type="Proteomes" id="UP000271003"/>
    </source>
</evidence>
<gene>
    <name evidence="19 21" type="primary">murB</name>
    <name evidence="21" type="ORF">SUTMEG_07490</name>
</gene>
<evidence type="ECO:0000256" key="6">
    <source>
        <dbReference type="ARBA" id="ARBA00015188"/>
    </source>
</evidence>
<accession>A0A2Z6ICP5</accession>
<dbReference type="EMBL" id="AP018786">
    <property type="protein sequence ID" value="BBF22858.1"/>
    <property type="molecule type" value="Genomic_DNA"/>
</dbReference>
<dbReference type="InterPro" id="IPR016167">
    <property type="entry name" value="FAD-bd_PCMH_sub1"/>
</dbReference>
<dbReference type="AlphaFoldDB" id="A0A2Z6ICP5"/>
<evidence type="ECO:0000256" key="11">
    <source>
        <dbReference type="ARBA" id="ARBA00022857"/>
    </source>
</evidence>
<keyword evidence="8 19" id="KW-0132">Cell division</keyword>
<dbReference type="PROSITE" id="PS51387">
    <property type="entry name" value="FAD_PCMH"/>
    <property type="match status" value="1"/>
</dbReference>
<evidence type="ECO:0000256" key="9">
    <source>
        <dbReference type="ARBA" id="ARBA00022630"/>
    </source>
</evidence>
<keyword evidence="16 19" id="KW-0961">Cell wall biogenesis/degradation</keyword>
<keyword evidence="11 19" id="KW-0521">NADP</keyword>
<dbReference type="NCBIfam" id="NF000755">
    <property type="entry name" value="PRK00046.1"/>
    <property type="match status" value="1"/>
</dbReference>
<evidence type="ECO:0000256" key="8">
    <source>
        <dbReference type="ARBA" id="ARBA00022618"/>
    </source>
</evidence>
<comment type="catalytic activity">
    <reaction evidence="18 19">
        <text>UDP-N-acetyl-alpha-D-muramate + NADP(+) = UDP-N-acetyl-3-O-(1-carboxyvinyl)-alpha-D-glucosamine + NADPH + H(+)</text>
        <dbReference type="Rhea" id="RHEA:12248"/>
        <dbReference type="ChEBI" id="CHEBI:15378"/>
        <dbReference type="ChEBI" id="CHEBI:57783"/>
        <dbReference type="ChEBI" id="CHEBI:58349"/>
        <dbReference type="ChEBI" id="CHEBI:68483"/>
        <dbReference type="ChEBI" id="CHEBI:70757"/>
        <dbReference type="EC" id="1.3.1.98"/>
    </reaction>
</comment>
<proteinExistence type="inferred from homology"/>
<dbReference type="InterPro" id="IPR016169">
    <property type="entry name" value="FAD-bd_PCMH_sub2"/>
</dbReference>
<dbReference type="GO" id="GO:0005829">
    <property type="term" value="C:cytosol"/>
    <property type="evidence" value="ECO:0007669"/>
    <property type="project" value="TreeGrafter"/>
</dbReference>
<evidence type="ECO:0000256" key="15">
    <source>
        <dbReference type="ARBA" id="ARBA00023306"/>
    </source>
</evidence>
<keyword evidence="13 19" id="KW-0573">Peptidoglycan synthesis</keyword>
<comment type="function">
    <text evidence="2 19">Cell wall formation.</text>
</comment>
<dbReference type="InterPro" id="IPR016166">
    <property type="entry name" value="FAD-bd_PCMH"/>
</dbReference>